<dbReference type="Proteomes" id="UP001061361">
    <property type="component" value="Chromosome"/>
</dbReference>
<organism evidence="1 2">
    <name type="scientific">Pseudodesulfovibrio portus</name>
    <dbReference type="NCBI Taxonomy" id="231439"/>
    <lineage>
        <taxon>Bacteria</taxon>
        <taxon>Pseudomonadati</taxon>
        <taxon>Thermodesulfobacteriota</taxon>
        <taxon>Desulfovibrionia</taxon>
        <taxon>Desulfovibrionales</taxon>
        <taxon>Desulfovibrionaceae</taxon>
    </lineage>
</organism>
<keyword evidence="2" id="KW-1185">Reference proteome</keyword>
<dbReference type="RefSeq" id="WP_264983749.1">
    <property type="nucleotide sequence ID" value="NZ_AP026708.1"/>
</dbReference>
<reference evidence="1" key="1">
    <citation type="submission" date="2022-08" db="EMBL/GenBank/DDBJ databases">
        <title>Genome Sequence of the sulphate-reducing bacterium, Pseudodesulfovibrio portus JCM14722.</title>
        <authorList>
            <person name="Kondo R."/>
            <person name="Kataoka T."/>
        </authorList>
    </citation>
    <scope>NUCLEOTIDE SEQUENCE</scope>
    <source>
        <strain evidence="1">JCM 14722</strain>
    </source>
</reference>
<accession>A0ABM8AQK9</accession>
<name>A0ABM8AQK9_9BACT</name>
<dbReference type="EMBL" id="AP026708">
    <property type="protein sequence ID" value="BDQ33687.1"/>
    <property type="molecule type" value="Genomic_DNA"/>
</dbReference>
<evidence type="ECO:0000313" key="1">
    <source>
        <dbReference type="EMBL" id="BDQ33687.1"/>
    </source>
</evidence>
<sequence length="91" mass="10299">MIDIAGAVPTILSRLKKLPVGHGLELLTYKRDRGLRVRRMDGDRFAATEFGFRAETVETDLKGMKRVLKSVLKREFPRSNKVRVNTLEDGG</sequence>
<protein>
    <submittedName>
        <fullName evidence="1">Uncharacterized protein</fullName>
    </submittedName>
</protein>
<proteinExistence type="predicted"/>
<evidence type="ECO:0000313" key="2">
    <source>
        <dbReference type="Proteomes" id="UP001061361"/>
    </source>
</evidence>
<gene>
    <name evidence="1" type="ORF">JCM14722_12290</name>
</gene>